<sequence>MVGITSNKGRLRRRLRRALFWQTRQRSVLLIGLTVSGLGLAQVCISRSRLAGRFATGDHIGITSSKSLLRKTCPTYGCALYPLEIDDAAIVAALQTEKNDPQSPRGESTLPPLASHDFAMVTRQSKTHAYNQDRAFFFRNFTTNQSPPGLPTFLIGLLDGHGTEGHRVAAYATMAIPARLAEKLNARPCCQSEQWIRSQLVDAFVEIDHEAPPNALRGGCTASISLRIGHKLFVANTGDSQILVMHRLNEEDVNIAYRTRKDKAYLPEEKSRIEGMGGQIHIPPAFPEGSRVIVRSVSVHPPETIGLAMSRSIGDWEWGSVGVIPDPIVDVVDLTALAGSAFVVAASDGLWDLRKPEFYAKLLSRAMFDDDGAVFPSRPLSALVEAIYKAAPEAAKWYRDDMTAVVVRI</sequence>
<evidence type="ECO:0000313" key="2">
    <source>
        <dbReference type="EMBL" id="CAG9292909.1"/>
    </source>
</evidence>
<accession>A0A8J9SIP7</accession>
<organism evidence="2">
    <name type="scientific">Phaeodactylum tricornutum</name>
    <name type="common">Diatom</name>
    <dbReference type="NCBI Taxonomy" id="2850"/>
    <lineage>
        <taxon>Eukaryota</taxon>
        <taxon>Sar</taxon>
        <taxon>Stramenopiles</taxon>
        <taxon>Ochrophyta</taxon>
        <taxon>Bacillariophyta</taxon>
        <taxon>Bacillariophyceae</taxon>
        <taxon>Bacillariophycidae</taxon>
        <taxon>Naviculales</taxon>
        <taxon>Phaeodactylaceae</taxon>
        <taxon>Phaeodactylum</taxon>
    </lineage>
</organism>
<gene>
    <name evidence="2" type="ORF">PTTT1_LOCUS49848</name>
</gene>
<dbReference type="PROSITE" id="PS51746">
    <property type="entry name" value="PPM_2"/>
    <property type="match status" value="1"/>
</dbReference>
<evidence type="ECO:0000259" key="1">
    <source>
        <dbReference type="PROSITE" id="PS51746"/>
    </source>
</evidence>
<name>A0A8J9SIP7_PHATR</name>
<dbReference type="EMBL" id="OU594948">
    <property type="protein sequence ID" value="CAG9292909.1"/>
    <property type="molecule type" value="Genomic_DNA"/>
</dbReference>
<reference evidence="2" key="1">
    <citation type="submission" date="2022-02" db="EMBL/GenBank/DDBJ databases">
        <authorList>
            <person name="Giguere J D."/>
        </authorList>
    </citation>
    <scope>NUCLEOTIDE SEQUENCE</scope>
    <source>
        <strain evidence="2">CCAP 1055/1</strain>
    </source>
</reference>
<dbReference type="SMART" id="SM00332">
    <property type="entry name" value="PP2Cc"/>
    <property type="match status" value="1"/>
</dbReference>
<dbReference type="Pfam" id="PF00481">
    <property type="entry name" value="PP2C"/>
    <property type="match status" value="1"/>
</dbReference>
<dbReference type="CDD" id="cd00143">
    <property type="entry name" value="PP2Cc"/>
    <property type="match status" value="1"/>
</dbReference>
<dbReference type="InterPro" id="IPR001932">
    <property type="entry name" value="PPM-type_phosphatase-like_dom"/>
</dbReference>
<feature type="domain" description="PPM-type phosphatase" evidence="1">
    <location>
        <begin position="117"/>
        <end position="409"/>
    </location>
</feature>
<dbReference type="Proteomes" id="UP000836788">
    <property type="component" value="Chromosome 7"/>
</dbReference>
<dbReference type="PANTHER" id="PTHR47992">
    <property type="entry name" value="PROTEIN PHOSPHATASE"/>
    <property type="match status" value="1"/>
</dbReference>
<proteinExistence type="predicted"/>
<dbReference type="InterPro" id="IPR015655">
    <property type="entry name" value="PP2C"/>
</dbReference>
<dbReference type="InterPro" id="IPR036457">
    <property type="entry name" value="PPM-type-like_dom_sf"/>
</dbReference>
<dbReference type="AlphaFoldDB" id="A0A8J9SIP7"/>
<protein>
    <recommendedName>
        <fullName evidence="1">PPM-type phosphatase domain-containing protein</fullName>
    </recommendedName>
</protein>
<dbReference type="GO" id="GO:0004722">
    <property type="term" value="F:protein serine/threonine phosphatase activity"/>
    <property type="evidence" value="ECO:0007669"/>
    <property type="project" value="InterPro"/>
</dbReference>
<dbReference type="Gene3D" id="3.60.40.10">
    <property type="entry name" value="PPM-type phosphatase domain"/>
    <property type="match status" value="1"/>
</dbReference>
<dbReference type="SUPFAM" id="SSF81606">
    <property type="entry name" value="PP2C-like"/>
    <property type="match status" value="1"/>
</dbReference>